<dbReference type="RefSeq" id="XP_038052236.1">
    <property type="nucleotide sequence ID" value="XM_038196308.1"/>
</dbReference>
<feature type="compositionally biased region" description="Basic and acidic residues" evidence="1">
    <location>
        <begin position="198"/>
        <end position="226"/>
    </location>
</feature>
<evidence type="ECO:0000313" key="2">
    <source>
        <dbReference type="EnsemblMetazoa" id="XP_038052236.1"/>
    </source>
</evidence>
<keyword evidence="3" id="KW-1185">Reference proteome</keyword>
<feature type="compositionally biased region" description="Gly residues" evidence="1">
    <location>
        <begin position="290"/>
        <end position="304"/>
    </location>
</feature>
<evidence type="ECO:0000256" key="1">
    <source>
        <dbReference type="SAM" id="MobiDB-lite"/>
    </source>
</evidence>
<feature type="region of interest" description="Disordered" evidence="1">
    <location>
        <begin position="190"/>
        <end position="401"/>
    </location>
</feature>
<protein>
    <submittedName>
        <fullName evidence="2">Uncharacterized protein</fullName>
    </submittedName>
</protein>
<accession>A0A913ZME6</accession>
<feature type="compositionally biased region" description="Basic and acidic residues" evidence="1">
    <location>
        <begin position="95"/>
        <end position="112"/>
    </location>
</feature>
<dbReference type="GeneID" id="119724966"/>
<feature type="compositionally biased region" description="Basic residues" evidence="1">
    <location>
        <begin position="1"/>
        <end position="21"/>
    </location>
</feature>
<feature type="compositionally biased region" description="Low complexity" evidence="1">
    <location>
        <begin position="22"/>
        <end position="40"/>
    </location>
</feature>
<feature type="compositionally biased region" description="Basic residues" evidence="1">
    <location>
        <begin position="321"/>
        <end position="333"/>
    </location>
</feature>
<feature type="compositionally biased region" description="Basic and acidic residues" evidence="1">
    <location>
        <begin position="309"/>
        <end position="320"/>
    </location>
</feature>
<organism evidence="2 3">
    <name type="scientific">Patiria miniata</name>
    <name type="common">Bat star</name>
    <name type="synonym">Asterina miniata</name>
    <dbReference type="NCBI Taxonomy" id="46514"/>
    <lineage>
        <taxon>Eukaryota</taxon>
        <taxon>Metazoa</taxon>
        <taxon>Echinodermata</taxon>
        <taxon>Eleutherozoa</taxon>
        <taxon>Asterozoa</taxon>
        <taxon>Asteroidea</taxon>
        <taxon>Valvatacea</taxon>
        <taxon>Valvatida</taxon>
        <taxon>Asterinidae</taxon>
        <taxon>Patiria</taxon>
    </lineage>
</organism>
<dbReference type="Proteomes" id="UP000887568">
    <property type="component" value="Unplaced"/>
</dbReference>
<evidence type="ECO:0000313" key="3">
    <source>
        <dbReference type="Proteomes" id="UP000887568"/>
    </source>
</evidence>
<dbReference type="EnsemblMetazoa" id="XM_038196308.1">
    <property type="protein sequence ID" value="XP_038052236.1"/>
    <property type="gene ID" value="LOC119724966"/>
</dbReference>
<dbReference type="AlphaFoldDB" id="A0A913ZME6"/>
<feature type="region of interest" description="Disordered" evidence="1">
    <location>
        <begin position="1"/>
        <end position="138"/>
    </location>
</feature>
<sequence>MSGKSRKQSSSRSRSRSRSRRTSGMSSDHSCSTSRSTLRSSRMRGKSREQSCSRSRSRSRSRRTSGMSREHSPSHSPVQGYKTSPYRHRCSRSPDQSEDKCSRDHRPVKEQLRNISKGSKDGSFSVGNQGGKSLKGKKKPLFYYHHLVDDRFKPPDQDSVEIVEFHGKNRGAMFGSARGTFRGGRGHLGKMHIPGYHRSPDHQEDRSKSPDVEDWSKSPDQEEYSKSPDCVSIEGDGYKDMTGQYRGAMQGTYRGGRGRGYLGKDYIPGYDCGDNPGNNRGMRGTFNPRGGRGSIGSSRGGGGPASTRGLEDKEKGDTKQGKGKKGKKGKKVAKRDQEIKKTAQQRAARQLRKKKAKERKKAKQAQRAKQGKNVKKEKNVKKGKNVKKNPGGPASGQAGRNNQCNVINQTFADVKMLPLNLLPMPNIAPIPNLGINSILNQPQVLPPFMFNPLLSLMRGLQK</sequence>
<feature type="compositionally biased region" description="Basic residues" evidence="1">
    <location>
        <begin position="349"/>
        <end position="387"/>
    </location>
</feature>
<name>A0A913ZME6_PATMI</name>
<reference evidence="2" key="1">
    <citation type="submission" date="2022-11" db="UniProtKB">
        <authorList>
            <consortium name="EnsemblMetazoa"/>
        </authorList>
    </citation>
    <scope>IDENTIFICATION</scope>
</reference>
<proteinExistence type="predicted"/>